<dbReference type="EMBL" id="JASPKY010000139">
    <property type="protein sequence ID" value="KAK9730979.1"/>
    <property type="molecule type" value="Genomic_DNA"/>
</dbReference>
<keyword evidence="3" id="KW-1185">Reference proteome</keyword>
<sequence>MAGKYLSDREIDQLFETSDFFDSDNSDKEFHGNAGERCLNFVTSEAEDNVEIVEDVVDDITEAEDNVEIVEDVVDDITEEVDEDDIPLITFVQQGPSNNDIPLITFVQQGPSNI</sequence>
<dbReference type="Proteomes" id="UP001458880">
    <property type="component" value="Unassembled WGS sequence"/>
</dbReference>
<name>A0AAW1LA46_POPJA</name>
<evidence type="ECO:0000256" key="1">
    <source>
        <dbReference type="SAM" id="Coils"/>
    </source>
</evidence>
<evidence type="ECO:0000313" key="3">
    <source>
        <dbReference type="Proteomes" id="UP001458880"/>
    </source>
</evidence>
<evidence type="ECO:0000313" key="2">
    <source>
        <dbReference type="EMBL" id="KAK9730979.1"/>
    </source>
</evidence>
<gene>
    <name evidence="2" type="ORF">QE152_g14065</name>
</gene>
<keyword evidence="1" id="KW-0175">Coiled coil</keyword>
<protein>
    <submittedName>
        <fullName evidence="2">Uncharacterized protein</fullName>
    </submittedName>
</protein>
<feature type="coiled-coil region" evidence="1">
    <location>
        <begin position="53"/>
        <end position="80"/>
    </location>
</feature>
<dbReference type="AlphaFoldDB" id="A0AAW1LA46"/>
<organism evidence="2 3">
    <name type="scientific">Popillia japonica</name>
    <name type="common">Japanese beetle</name>
    <dbReference type="NCBI Taxonomy" id="7064"/>
    <lineage>
        <taxon>Eukaryota</taxon>
        <taxon>Metazoa</taxon>
        <taxon>Ecdysozoa</taxon>
        <taxon>Arthropoda</taxon>
        <taxon>Hexapoda</taxon>
        <taxon>Insecta</taxon>
        <taxon>Pterygota</taxon>
        <taxon>Neoptera</taxon>
        <taxon>Endopterygota</taxon>
        <taxon>Coleoptera</taxon>
        <taxon>Polyphaga</taxon>
        <taxon>Scarabaeiformia</taxon>
        <taxon>Scarabaeidae</taxon>
        <taxon>Rutelinae</taxon>
        <taxon>Popillia</taxon>
    </lineage>
</organism>
<reference evidence="2 3" key="1">
    <citation type="journal article" date="2024" name="BMC Genomics">
        <title>De novo assembly and annotation of Popillia japonica's genome with initial clues to its potential as an invasive pest.</title>
        <authorList>
            <person name="Cucini C."/>
            <person name="Boschi S."/>
            <person name="Funari R."/>
            <person name="Cardaioli E."/>
            <person name="Iannotti N."/>
            <person name="Marturano G."/>
            <person name="Paoli F."/>
            <person name="Bruttini M."/>
            <person name="Carapelli A."/>
            <person name="Frati F."/>
            <person name="Nardi F."/>
        </authorList>
    </citation>
    <scope>NUCLEOTIDE SEQUENCE [LARGE SCALE GENOMIC DNA]</scope>
    <source>
        <strain evidence="2">DMR45628</strain>
    </source>
</reference>
<comment type="caution">
    <text evidence="2">The sequence shown here is derived from an EMBL/GenBank/DDBJ whole genome shotgun (WGS) entry which is preliminary data.</text>
</comment>
<proteinExistence type="predicted"/>
<accession>A0AAW1LA46</accession>